<dbReference type="Pfam" id="PF07715">
    <property type="entry name" value="Plug"/>
    <property type="match status" value="1"/>
</dbReference>
<comment type="caution">
    <text evidence="13">The sequence shown here is derived from an EMBL/GenBank/DDBJ whole genome shotgun (WGS) entry which is preliminary data.</text>
</comment>
<name>A0A919EM85_9GAMM</name>
<dbReference type="PANTHER" id="PTHR40980">
    <property type="entry name" value="PLUG DOMAIN-CONTAINING PROTEIN"/>
    <property type="match status" value="1"/>
</dbReference>
<accession>A0A919EM85</accession>
<keyword evidence="6 8" id="KW-0472">Membrane</keyword>
<keyword evidence="10" id="KW-0732">Signal</keyword>
<protein>
    <submittedName>
        <fullName evidence="13">TonB-dependent receptor</fullName>
    </submittedName>
</protein>
<dbReference type="InterPro" id="IPR036942">
    <property type="entry name" value="Beta-barrel_TonB_sf"/>
</dbReference>
<evidence type="ECO:0000256" key="3">
    <source>
        <dbReference type="ARBA" id="ARBA00022452"/>
    </source>
</evidence>
<dbReference type="AlphaFoldDB" id="A0A919EM85"/>
<evidence type="ECO:0000256" key="8">
    <source>
        <dbReference type="PROSITE-ProRule" id="PRU01360"/>
    </source>
</evidence>
<dbReference type="GO" id="GO:0009279">
    <property type="term" value="C:cell outer membrane"/>
    <property type="evidence" value="ECO:0007669"/>
    <property type="project" value="UniProtKB-SubCell"/>
</dbReference>
<evidence type="ECO:0000313" key="13">
    <source>
        <dbReference type="EMBL" id="GHG01884.1"/>
    </source>
</evidence>
<dbReference type="InterPro" id="IPR010104">
    <property type="entry name" value="TonB_rcpt_bac"/>
</dbReference>
<feature type="domain" description="TonB-dependent receptor-like beta-barrel" evidence="11">
    <location>
        <begin position="484"/>
        <end position="950"/>
    </location>
</feature>
<evidence type="ECO:0000313" key="14">
    <source>
        <dbReference type="Proteomes" id="UP000623842"/>
    </source>
</evidence>
<dbReference type="CDD" id="cd01347">
    <property type="entry name" value="ligand_gated_channel"/>
    <property type="match status" value="1"/>
</dbReference>
<keyword evidence="13" id="KW-0675">Receptor</keyword>
<dbReference type="Pfam" id="PF00593">
    <property type="entry name" value="TonB_dep_Rec_b-barrel"/>
    <property type="match status" value="1"/>
</dbReference>
<evidence type="ECO:0000256" key="6">
    <source>
        <dbReference type="ARBA" id="ARBA00023136"/>
    </source>
</evidence>
<comment type="subcellular location">
    <subcellularLocation>
        <location evidence="1 8">Cell outer membrane</location>
        <topology evidence="1 8">Multi-pass membrane protein</topology>
    </subcellularLocation>
</comment>
<feature type="chain" id="PRO_5036952173" evidence="10">
    <location>
        <begin position="37"/>
        <end position="985"/>
    </location>
</feature>
<evidence type="ECO:0000256" key="2">
    <source>
        <dbReference type="ARBA" id="ARBA00022448"/>
    </source>
</evidence>
<evidence type="ECO:0000256" key="9">
    <source>
        <dbReference type="RuleBase" id="RU003357"/>
    </source>
</evidence>
<dbReference type="InterPro" id="IPR012910">
    <property type="entry name" value="Plug_dom"/>
</dbReference>
<keyword evidence="4 8" id="KW-0812">Transmembrane</keyword>
<dbReference type="RefSeq" id="WP_189772957.1">
    <property type="nucleotide sequence ID" value="NZ_BNCK01000008.1"/>
</dbReference>
<organism evidence="13 14">
    <name type="scientific">Thalassotalea marina</name>
    <dbReference type="NCBI Taxonomy" id="1673741"/>
    <lineage>
        <taxon>Bacteria</taxon>
        <taxon>Pseudomonadati</taxon>
        <taxon>Pseudomonadota</taxon>
        <taxon>Gammaproteobacteria</taxon>
        <taxon>Alteromonadales</taxon>
        <taxon>Colwelliaceae</taxon>
        <taxon>Thalassotalea</taxon>
    </lineage>
</organism>
<dbReference type="EMBL" id="BNCK01000008">
    <property type="protein sequence ID" value="GHG01884.1"/>
    <property type="molecule type" value="Genomic_DNA"/>
</dbReference>
<dbReference type="NCBIfam" id="TIGR01782">
    <property type="entry name" value="TonB-Xanth-Caul"/>
    <property type="match status" value="1"/>
</dbReference>
<keyword evidence="14" id="KW-1185">Reference proteome</keyword>
<dbReference type="PANTHER" id="PTHR40980:SF3">
    <property type="entry name" value="TONB-DEPENDENT RECEPTOR-LIKE BETA-BARREL DOMAIN-CONTAINING PROTEIN"/>
    <property type="match status" value="1"/>
</dbReference>
<evidence type="ECO:0000259" key="12">
    <source>
        <dbReference type="Pfam" id="PF07715"/>
    </source>
</evidence>
<keyword evidence="7 8" id="KW-0998">Cell outer membrane</keyword>
<dbReference type="InterPro" id="IPR000531">
    <property type="entry name" value="Beta-barrel_TonB"/>
</dbReference>
<dbReference type="Gene3D" id="2.40.170.20">
    <property type="entry name" value="TonB-dependent receptor, beta-barrel domain"/>
    <property type="match status" value="1"/>
</dbReference>
<reference evidence="13" key="2">
    <citation type="submission" date="2020-09" db="EMBL/GenBank/DDBJ databases">
        <authorList>
            <person name="Sun Q."/>
            <person name="Kim S."/>
        </authorList>
    </citation>
    <scope>NUCLEOTIDE SEQUENCE</scope>
    <source>
        <strain evidence="13">KCTC 42731</strain>
    </source>
</reference>
<dbReference type="InterPro" id="IPR039426">
    <property type="entry name" value="TonB-dep_rcpt-like"/>
</dbReference>
<reference evidence="13" key="1">
    <citation type="journal article" date="2014" name="Int. J. Syst. Evol. Microbiol.">
        <title>Complete genome sequence of Corynebacterium casei LMG S-19264T (=DSM 44701T), isolated from a smear-ripened cheese.</title>
        <authorList>
            <consortium name="US DOE Joint Genome Institute (JGI-PGF)"/>
            <person name="Walter F."/>
            <person name="Albersmeier A."/>
            <person name="Kalinowski J."/>
            <person name="Ruckert C."/>
        </authorList>
    </citation>
    <scope>NUCLEOTIDE SEQUENCE</scope>
    <source>
        <strain evidence="13">KCTC 42731</strain>
    </source>
</reference>
<keyword evidence="3 8" id="KW-1134">Transmembrane beta strand</keyword>
<gene>
    <name evidence="13" type="primary">cirA</name>
    <name evidence="13" type="ORF">GCM10017161_33360</name>
</gene>
<sequence length="985" mass="108680">MQAGKLDAPLNVPLSTFFKRSLLCSAILCAVGVAHAQESAELDDKKENDIEVIEVTGILASSAKNLSIKRLSNAMVDAITAEDIGKFPDKNVADSLQRVPGVVISRSGGEGSTVSIRGLSSDLTYTQLNGNFIASSPGEPSRSFDYALLPSAMIERVEVYKSPEAHIDEGGVGGTVLLHTRKPLDMDANSGTFGVEYTYADVTDKYEPQFTGVYSWKNEASTLGFLLGYTQQDRTNRSLTGSANSWRWTGSASTSADVNGNFVENTLTNAAPVDAYGNRYENMWVPQFTRTSVFEEQREREGVQFTTQWRPLERLELTFNYFGFKLGLDSTMSAIDMPEWHLTNGMITDIATDDSGTIITGADYTIGATGEEQMMHFPWIRGVYNREESTSDTFDFSAMYEGDSYTLTVVAGHTESEGGPEERYEAAYYASNKDTGEPAIENSAAYSGWYIDNKKMHIYVDPNMLTNLQAGIGGGVDPGSSNSSFVKSTLEEDYFQADLNLDIDLGIFHTLRTGLKYRKASLHRETRNTFYLDPSFDIAAGEASEGGITRADSYQWNDGMPDARLILNDKPMGNIPGGFGINLMPTINWGAYADYLKDNFVKYTRNEKNFVYDIEEQITAGYVQGDFMGDRFRGNFGVRLVKTETTGSSTDLFIFYKNYWDEDGNQLSGDTYSEDEYILVEQTSEDTHVLPSFNIAYDVTDKLVLRGALAKVISRPDYSDLGSQERLTWISNEFASDRAEFNTIPGWSGSGGNKNLKAFESVQADISLEYYYADGSAVGLALFNKDVDNFVVPLVIDTTKDIPTRTFEIAGQTVTAGGDNVLIENYSTTGNGSNATSRGVEVFIQHVFANGFGFYSNYTYNDTNKADVDVDGAKIGESGLIGSADYQFNFSAYYENEDFSVRASYNLRGDTLLGIANGMEVFADKYDQIDINASYNITDKLVATASVINLTESESFSHIGDDTDARYRSNAYTGRRIYAGISYSF</sequence>
<dbReference type="Proteomes" id="UP000623842">
    <property type="component" value="Unassembled WGS sequence"/>
</dbReference>
<dbReference type="Gene3D" id="2.170.130.10">
    <property type="entry name" value="TonB-dependent receptor, plug domain"/>
    <property type="match status" value="1"/>
</dbReference>
<dbReference type="SUPFAM" id="SSF56935">
    <property type="entry name" value="Porins"/>
    <property type="match status" value="1"/>
</dbReference>
<feature type="domain" description="TonB-dependent receptor plug" evidence="12">
    <location>
        <begin position="73"/>
        <end position="175"/>
    </location>
</feature>
<keyword evidence="5 9" id="KW-0798">TonB box</keyword>
<comment type="similarity">
    <text evidence="8 9">Belongs to the TonB-dependent receptor family.</text>
</comment>
<evidence type="ECO:0000256" key="5">
    <source>
        <dbReference type="ARBA" id="ARBA00023077"/>
    </source>
</evidence>
<evidence type="ECO:0000259" key="11">
    <source>
        <dbReference type="Pfam" id="PF00593"/>
    </source>
</evidence>
<evidence type="ECO:0000256" key="4">
    <source>
        <dbReference type="ARBA" id="ARBA00022692"/>
    </source>
</evidence>
<evidence type="ECO:0000256" key="1">
    <source>
        <dbReference type="ARBA" id="ARBA00004571"/>
    </source>
</evidence>
<evidence type="ECO:0000256" key="7">
    <source>
        <dbReference type="ARBA" id="ARBA00023237"/>
    </source>
</evidence>
<evidence type="ECO:0000256" key="10">
    <source>
        <dbReference type="SAM" id="SignalP"/>
    </source>
</evidence>
<keyword evidence="2 8" id="KW-0813">Transport</keyword>
<dbReference type="InterPro" id="IPR037066">
    <property type="entry name" value="Plug_dom_sf"/>
</dbReference>
<proteinExistence type="inferred from homology"/>
<feature type="signal peptide" evidence="10">
    <location>
        <begin position="1"/>
        <end position="36"/>
    </location>
</feature>
<dbReference type="PROSITE" id="PS52016">
    <property type="entry name" value="TONB_DEPENDENT_REC_3"/>
    <property type="match status" value="1"/>
</dbReference>